<dbReference type="InterPro" id="IPR027558">
    <property type="entry name" value="Pre_pil_HX9DG_C"/>
</dbReference>
<dbReference type="PANTHER" id="PTHR30093:SF2">
    <property type="entry name" value="TYPE II SECRETION SYSTEM PROTEIN H"/>
    <property type="match status" value="1"/>
</dbReference>
<keyword evidence="1" id="KW-1133">Transmembrane helix</keyword>
<dbReference type="Proteomes" id="UP000317093">
    <property type="component" value="Chromosome"/>
</dbReference>
<sequence length="366" mass="39848">MGESKRGLRWIDVVVLFGIGLVALTMLMTTLGYDRTAERRTLSKINLKLIGLAMLNYHDAHKTFPPGLVSQPDGFYVAANNAGRGDVSSTSGWTLILPFLEEKHIWKAYNFELGCAHPANKTAVETVITRYVCPSSMKGATRFEDPYTHGSMGPTDYVLNMGAHQFLTPASPFREDSGFPPWLRRAVGPFNINSHCPIARMRDGTSNTFLVGEGVHGLQSATPEGKGTIVLNQGWAQGYISSPGNGPAGSIFAATARETRYDEEGNELSCEPLPHVTPPTSTAFSLWAPKRRAISPTWYPTSYVDGLPADATSLPAEISVSPFRSVYPGVVHFLYADGSVKSVSDHINPRLYRGLSTVAGNEVWEP</sequence>
<evidence type="ECO:0000256" key="1">
    <source>
        <dbReference type="SAM" id="Phobius"/>
    </source>
</evidence>
<feature type="transmembrane region" description="Helical" evidence="1">
    <location>
        <begin position="12"/>
        <end position="33"/>
    </location>
</feature>
<dbReference type="KEGG" id="knv:Pan216_42280"/>
<proteinExistence type="predicted"/>
<evidence type="ECO:0000313" key="3">
    <source>
        <dbReference type="EMBL" id="QDU63350.1"/>
    </source>
</evidence>
<protein>
    <recommendedName>
        <fullName evidence="2">DUF1559 domain-containing protein</fullName>
    </recommendedName>
</protein>
<reference evidence="3 4" key="1">
    <citation type="submission" date="2019-02" db="EMBL/GenBank/DDBJ databases">
        <title>Deep-cultivation of Planctomycetes and their phenomic and genomic characterization uncovers novel biology.</title>
        <authorList>
            <person name="Wiegand S."/>
            <person name="Jogler M."/>
            <person name="Boedeker C."/>
            <person name="Pinto D."/>
            <person name="Vollmers J."/>
            <person name="Rivas-Marin E."/>
            <person name="Kohn T."/>
            <person name="Peeters S.H."/>
            <person name="Heuer A."/>
            <person name="Rast P."/>
            <person name="Oberbeckmann S."/>
            <person name="Bunk B."/>
            <person name="Jeske O."/>
            <person name="Meyerdierks A."/>
            <person name="Storesund J.E."/>
            <person name="Kallscheuer N."/>
            <person name="Luecker S."/>
            <person name="Lage O.M."/>
            <person name="Pohl T."/>
            <person name="Merkel B.J."/>
            <person name="Hornburger P."/>
            <person name="Mueller R.-W."/>
            <person name="Bruemmer F."/>
            <person name="Labrenz M."/>
            <person name="Spormann A.M."/>
            <person name="Op den Camp H."/>
            <person name="Overmann J."/>
            <person name="Amann R."/>
            <person name="Jetten M.S.M."/>
            <person name="Mascher T."/>
            <person name="Medema M.H."/>
            <person name="Devos D.P."/>
            <person name="Kaster A.-K."/>
            <person name="Ovreas L."/>
            <person name="Rohde M."/>
            <person name="Galperin M.Y."/>
            <person name="Jogler C."/>
        </authorList>
    </citation>
    <scope>NUCLEOTIDE SEQUENCE [LARGE SCALE GENOMIC DNA]</scope>
    <source>
        <strain evidence="3 4">Pan216</strain>
    </source>
</reference>
<dbReference type="EMBL" id="CP036279">
    <property type="protein sequence ID" value="QDU63350.1"/>
    <property type="molecule type" value="Genomic_DNA"/>
</dbReference>
<accession>A0A518B8R1</accession>
<keyword evidence="4" id="KW-1185">Reference proteome</keyword>
<dbReference type="InterPro" id="IPR011453">
    <property type="entry name" value="DUF1559"/>
</dbReference>
<feature type="domain" description="DUF1559" evidence="2">
    <location>
        <begin position="35"/>
        <end position="349"/>
    </location>
</feature>
<keyword evidence="1" id="KW-0472">Membrane</keyword>
<dbReference type="PANTHER" id="PTHR30093">
    <property type="entry name" value="GENERAL SECRETION PATHWAY PROTEIN G"/>
    <property type="match status" value="1"/>
</dbReference>
<dbReference type="RefSeq" id="WP_145260758.1">
    <property type="nucleotide sequence ID" value="NZ_CP036279.1"/>
</dbReference>
<dbReference type="NCBIfam" id="TIGR04294">
    <property type="entry name" value="pre_pil_HX9DG"/>
    <property type="match status" value="1"/>
</dbReference>
<organism evidence="3 4">
    <name type="scientific">Kolteria novifilia</name>
    <dbReference type="NCBI Taxonomy" id="2527975"/>
    <lineage>
        <taxon>Bacteria</taxon>
        <taxon>Pseudomonadati</taxon>
        <taxon>Planctomycetota</taxon>
        <taxon>Planctomycetia</taxon>
        <taxon>Kolteriales</taxon>
        <taxon>Kolteriaceae</taxon>
        <taxon>Kolteria</taxon>
    </lineage>
</organism>
<evidence type="ECO:0000313" key="4">
    <source>
        <dbReference type="Proteomes" id="UP000317093"/>
    </source>
</evidence>
<evidence type="ECO:0000259" key="2">
    <source>
        <dbReference type="Pfam" id="PF07596"/>
    </source>
</evidence>
<gene>
    <name evidence="3" type="ORF">Pan216_42280</name>
</gene>
<name>A0A518B8R1_9BACT</name>
<dbReference type="AlphaFoldDB" id="A0A518B8R1"/>
<dbReference type="Pfam" id="PF07596">
    <property type="entry name" value="SBP_bac_10"/>
    <property type="match status" value="1"/>
</dbReference>
<keyword evidence="1" id="KW-0812">Transmembrane</keyword>
<dbReference type="OrthoDB" id="255848at2"/>